<accession>A0A699IEF6</accession>
<dbReference type="GO" id="GO:0016301">
    <property type="term" value="F:kinase activity"/>
    <property type="evidence" value="ECO:0007669"/>
    <property type="project" value="UniProtKB-KW"/>
</dbReference>
<dbReference type="PANTHER" id="PTHR37610:SF97">
    <property type="entry name" value="RETROTRANSPOSON GAG DOMAIN-CONTAINING PROTEIN"/>
    <property type="match status" value="1"/>
</dbReference>
<keyword evidence="3" id="KW-0808">Transferase</keyword>
<feature type="region of interest" description="Disordered" evidence="1">
    <location>
        <begin position="210"/>
        <end position="236"/>
    </location>
</feature>
<evidence type="ECO:0000313" key="3">
    <source>
        <dbReference type="EMBL" id="GEZ27202.1"/>
    </source>
</evidence>
<evidence type="ECO:0000259" key="2">
    <source>
        <dbReference type="Pfam" id="PF14244"/>
    </source>
</evidence>
<dbReference type="Pfam" id="PF14244">
    <property type="entry name" value="Retrotran_gag_3"/>
    <property type="match status" value="1"/>
</dbReference>
<feature type="compositionally biased region" description="Low complexity" evidence="1">
    <location>
        <begin position="218"/>
        <end position="231"/>
    </location>
</feature>
<keyword evidence="3" id="KW-0418">Kinase</keyword>
<gene>
    <name evidence="3" type="ORF">Tci_499175</name>
</gene>
<organism evidence="3">
    <name type="scientific">Tanacetum cinerariifolium</name>
    <name type="common">Dalmatian daisy</name>
    <name type="synonym">Chrysanthemum cinerariifolium</name>
    <dbReference type="NCBI Taxonomy" id="118510"/>
    <lineage>
        <taxon>Eukaryota</taxon>
        <taxon>Viridiplantae</taxon>
        <taxon>Streptophyta</taxon>
        <taxon>Embryophyta</taxon>
        <taxon>Tracheophyta</taxon>
        <taxon>Spermatophyta</taxon>
        <taxon>Magnoliopsida</taxon>
        <taxon>eudicotyledons</taxon>
        <taxon>Gunneridae</taxon>
        <taxon>Pentapetalae</taxon>
        <taxon>asterids</taxon>
        <taxon>campanulids</taxon>
        <taxon>Asterales</taxon>
        <taxon>Asteraceae</taxon>
        <taxon>Asteroideae</taxon>
        <taxon>Anthemideae</taxon>
        <taxon>Anthemidinae</taxon>
        <taxon>Tanacetum</taxon>
    </lineage>
</organism>
<dbReference type="AlphaFoldDB" id="A0A699IEF6"/>
<protein>
    <submittedName>
        <fullName evidence="3">Cysteine-rich RLK (Receptor-like protein kinase) 8</fullName>
    </submittedName>
</protein>
<dbReference type="PANTHER" id="PTHR37610">
    <property type="entry name" value="CCHC-TYPE DOMAIN-CONTAINING PROTEIN"/>
    <property type="match status" value="1"/>
</dbReference>
<sequence>MVGNSQNNTPPPVTEEITSNNPLFLHQTDHPGLILISKKLTGLDNYSSWKRSIMIALNAKNKMKLVTGAFPEPSVDNNLNFINSVSKLWDELQENYAQIDGHIIFQLTNEMVQLKQENCSVEVYYHKLKGFWDEYDALEAPYMCICACNYNNERINDERDQRKRKEGHYQEECYKIDGYLVGHPLNGKYHPTKATRPTQDNMPSRTINMTVGHDKSRPQVPVVPQNPIPNNKGRVSGRMDQLRNQINQVLLMIQNNQGTIGQGPEQEDCTWHPL</sequence>
<comment type="caution">
    <text evidence="3">The sequence shown here is derived from an EMBL/GenBank/DDBJ whole genome shotgun (WGS) entry which is preliminary data.</text>
</comment>
<dbReference type="EMBL" id="BKCJ010259533">
    <property type="protein sequence ID" value="GEZ27202.1"/>
    <property type="molecule type" value="Genomic_DNA"/>
</dbReference>
<keyword evidence="3" id="KW-0675">Receptor</keyword>
<reference evidence="3" key="1">
    <citation type="journal article" date="2019" name="Sci. Rep.">
        <title>Draft genome of Tanacetum cinerariifolium, the natural source of mosquito coil.</title>
        <authorList>
            <person name="Yamashiro T."/>
            <person name="Shiraishi A."/>
            <person name="Satake H."/>
            <person name="Nakayama K."/>
        </authorList>
    </citation>
    <scope>NUCLEOTIDE SEQUENCE</scope>
</reference>
<name>A0A699IEF6_TANCI</name>
<proteinExistence type="predicted"/>
<dbReference type="InterPro" id="IPR029472">
    <property type="entry name" value="Copia-like_N"/>
</dbReference>
<evidence type="ECO:0000256" key="1">
    <source>
        <dbReference type="SAM" id="MobiDB-lite"/>
    </source>
</evidence>
<feature type="domain" description="Retrotransposon Copia-like N-terminal" evidence="2">
    <location>
        <begin position="26"/>
        <end position="73"/>
    </location>
</feature>